<comment type="caution">
    <text evidence="1">The sequence shown here is derived from an EMBL/GenBank/DDBJ whole genome shotgun (WGS) entry which is preliminary data.</text>
</comment>
<evidence type="ECO:0000313" key="1">
    <source>
        <dbReference type="EMBL" id="KKN44965.1"/>
    </source>
</evidence>
<protein>
    <submittedName>
        <fullName evidence="1">Uncharacterized protein</fullName>
    </submittedName>
</protein>
<organism evidence="1">
    <name type="scientific">marine sediment metagenome</name>
    <dbReference type="NCBI Taxonomy" id="412755"/>
    <lineage>
        <taxon>unclassified sequences</taxon>
        <taxon>metagenomes</taxon>
        <taxon>ecological metagenomes</taxon>
    </lineage>
</organism>
<gene>
    <name evidence="1" type="ORF">LCGC14_0687860</name>
</gene>
<sequence>MDIHIKISDEQVKRLQDFGLGSILDNVMKGLGDDVLKDMDMFEKKGRPRWFFDKPKMPFGRFHFPSKIISEDKRTLTPEEIKSMEDVAKKELYNEVKNLFEVKKKSYLLKLVLERLGPHSLALLVQK</sequence>
<proteinExistence type="predicted"/>
<dbReference type="EMBL" id="LAZR01001418">
    <property type="protein sequence ID" value="KKN44965.1"/>
    <property type="molecule type" value="Genomic_DNA"/>
</dbReference>
<accession>A0A0F9QLB9</accession>
<dbReference type="AlphaFoldDB" id="A0A0F9QLB9"/>
<reference evidence="1" key="1">
    <citation type="journal article" date="2015" name="Nature">
        <title>Complex archaea that bridge the gap between prokaryotes and eukaryotes.</title>
        <authorList>
            <person name="Spang A."/>
            <person name="Saw J.H."/>
            <person name="Jorgensen S.L."/>
            <person name="Zaremba-Niedzwiedzka K."/>
            <person name="Martijn J."/>
            <person name="Lind A.E."/>
            <person name="van Eijk R."/>
            <person name="Schleper C."/>
            <person name="Guy L."/>
            <person name="Ettema T.J."/>
        </authorList>
    </citation>
    <scope>NUCLEOTIDE SEQUENCE</scope>
</reference>
<name>A0A0F9QLB9_9ZZZZ</name>